<reference evidence="2 3" key="1">
    <citation type="submission" date="2016-01" db="EMBL/GenBank/DDBJ databases">
        <title>Genome sequence of Thermus parvatiensis, a thermophile isolated from a hot water spring.</title>
        <authorList>
            <person name="Tripathi C."/>
            <person name="Lal R."/>
        </authorList>
    </citation>
    <scope>NUCLEOTIDE SEQUENCE [LARGE SCALE GENOMIC DNA]</scope>
    <source>
        <strain evidence="2 3">RL</strain>
    </source>
</reference>
<dbReference type="KEGG" id="tpar:AV541_03865"/>
<accession>A0A120HT49</accession>
<dbReference type="AlphaFoldDB" id="A0A120HT49"/>
<dbReference type="Proteomes" id="UP000061630">
    <property type="component" value="Chromosome"/>
</dbReference>
<evidence type="ECO:0000313" key="3">
    <source>
        <dbReference type="Proteomes" id="UP000061630"/>
    </source>
</evidence>
<dbReference type="InterPro" id="IPR058712">
    <property type="entry name" value="SRA_ScoMcrA"/>
</dbReference>
<gene>
    <name evidence="2" type="ORF">AV541_03865</name>
</gene>
<proteinExistence type="predicted"/>
<dbReference type="Pfam" id="PF26348">
    <property type="entry name" value="SRA_ScoMcrA"/>
    <property type="match status" value="1"/>
</dbReference>
<dbReference type="EMBL" id="CP014141">
    <property type="protein sequence ID" value="AMA75368.1"/>
    <property type="molecule type" value="Genomic_DNA"/>
</dbReference>
<feature type="domain" description="ScoMcrA-like SRA" evidence="1">
    <location>
        <begin position="30"/>
        <end position="85"/>
    </location>
</feature>
<dbReference type="RefSeq" id="WP_060384277.1">
    <property type="nucleotide sequence ID" value="NZ_CP014141.1"/>
</dbReference>
<protein>
    <recommendedName>
        <fullName evidence="1">ScoMcrA-like SRA domain-containing protein</fullName>
    </recommendedName>
</protein>
<evidence type="ECO:0000259" key="1">
    <source>
        <dbReference type="Pfam" id="PF26348"/>
    </source>
</evidence>
<name>A0A120HT49_9DEIN</name>
<evidence type="ECO:0000313" key="2">
    <source>
        <dbReference type="EMBL" id="AMA75368.1"/>
    </source>
</evidence>
<sequence length="121" mass="13998">MSRWAWSEVFAFHRTRKGIGARSLLVDRGESGYRNRFLPDGRILYMGEGKRGDQEPVGGNLRLLLAHREGTPLRVFLRERPGVWRDLGCYRVEGWRYALLEEEGRWVYWFTLAPGGCGEAP</sequence>
<organism evidence="2 3">
    <name type="scientific">Thermus parvatiensis</name>
    <dbReference type="NCBI Taxonomy" id="456163"/>
    <lineage>
        <taxon>Bacteria</taxon>
        <taxon>Thermotogati</taxon>
        <taxon>Deinococcota</taxon>
        <taxon>Deinococci</taxon>
        <taxon>Thermales</taxon>
        <taxon>Thermaceae</taxon>
        <taxon>Thermus</taxon>
    </lineage>
</organism>